<dbReference type="Proteomes" id="UP000616839">
    <property type="component" value="Unassembled WGS sequence"/>
</dbReference>
<name>A0A927K4E0_9ACTN</name>
<feature type="transmembrane region" description="Helical" evidence="1">
    <location>
        <begin position="94"/>
        <end position="111"/>
    </location>
</feature>
<dbReference type="SMART" id="SM00014">
    <property type="entry name" value="acidPPc"/>
    <property type="match status" value="1"/>
</dbReference>
<feature type="transmembrane region" description="Helical" evidence="1">
    <location>
        <begin position="226"/>
        <end position="250"/>
    </location>
</feature>
<dbReference type="AlphaFoldDB" id="A0A927K4E0"/>
<evidence type="ECO:0000313" key="4">
    <source>
        <dbReference type="Proteomes" id="UP000616839"/>
    </source>
</evidence>
<dbReference type="InterPro" id="IPR036938">
    <property type="entry name" value="PAP2/HPO_sf"/>
</dbReference>
<organism evidence="3 4">
    <name type="scientific">Nocardioides donggukensis</name>
    <dbReference type="NCBI Taxonomy" id="2774019"/>
    <lineage>
        <taxon>Bacteria</taxon>
        <taxon>Bacillati</taxon>
        <taxon>Actinomycetota</taxon>
        <taxon>Actinomycetes</taxon>
        <taxon>Propionibacteriales</taxon>
        <taxon>Nocardioidaceae</taxon>
        <taxon>Nocardioides</taxon>
    </lineage>
</organism>
<evidence type="ECO:0000259" key="2">
    <source>
        <dbReference type="SMART" id="SM00014"/>
    </source>
</evidence>
<evidence type="ECO:0000256" key="1">
    <source>
        <dbReference type="SAM" id="Phobius"/>
    </source>
</evidence>
<reference evidence="3" key="1">
    <citation type="submission" date="2020-09" db="EMBL/GenBank/DDBJ databases">
        <title>Nocardioides sp. strain MJB4 16S ribosomal RNA gene Genome sequencing and assembly.</title>
        <authorList>
            <person name="Kim I."/>
        </authorList>
    </citation>
    <scope>NUCLEOTIDE SEQUENCE</scope>
    <source>
        <strain evidence="3">MJB4</strain>
    </source>
</reference>
<gene>
    <name evidence="3" type="ORF">IE331_04275</name>
</gene>
<protein>
    <submittedName>
        <fullName evidence="3">Phosphatase PAP2 family protein</fullName>
    </submittedName>
</protein>
<dbReference type="InterPro" id="IPR000326">
    <property type="entry name" value="PAP2/HPO"/>
</dbReference>
<accession>A0A927K4E0</accession>
<dbReference type="RefSeq" id="WP_192140789.1">
    <property type="nucleotide sequence ID" value="NZ_JACYXZ010000001.1"/>
</dbReference>
<dbReference type="SUPFAM" id="SSF48317">
    <property type="entry name" value="Acid phosphatase/Vanadium-dependent haloperoxidase"/>
    <property type="match status" value="1"/>
</dbReference>
<feature type="transmembrane region" description="Helical" evidence="1">
    <location>
        <begin position="12"/>
        <end position="33"/>
    </location>
</feature>
<feature type="transmembrane region" description="Helical" evidence="1">
    <location>
        <begin position="131"/>
        <end position="152"/>
    </location>
</feature>
<keyword evidence="1" id="KW-0812">Transmembrane</keyword>
<dbReference type="EMBL" id="JACYXZ010000001">
    <property type="protein sequence ID" value="MBD8868835.1"/>
    <property type="molecule type" value="Genomic_DNA"/>
</dbReference>
<sequence length="301" mass="29920">MSIDRAGAVWGARVRLGLLAGAFGIGLVLVYYLTVRTVPGRVFSDTSLRGALLTSSSLRGSVDAALNVVSVASLLGAMAVVAVIALLRLARLQGVAAIGILVGANGSTWLLKNVLLVRPDLGVDEIAPATLNSLPSGHTTAAFSAVAALIFVVPRQLRLVTATVGGGYAALTALATMSAGWHRAGDSIAAFLLVGLWTTLAAAAVVLAGVSADIPDPEPGSAAGAVLRWLGATAAGTFILGITLAGAVVAVEPVRESSVGSATAFAAGALLIAAAAAVALIGMLRALTVMDRAEAAAVTRG</sequence>
<feature type="transmembrane region" description="Helical" evidence="1">
    <location>
        <begin position="159"/>
        <end position="182"/>
    </location>
</feature>
<feature type="transmembrane region" description="Helical" evidence="1">
    <location>
        <begin position="64"/>
        <end position="87"/>
    </location>
</feature>
<dbReference type="Gene3D" id="1.20.144.10">
    <property type="entry name" value="Phosphatidic acid phosphatase type 2/haloperoxidase"/>
    <property type="match status" value="1"/>
</dbReference>
<dbReference type="Pfam" id="PF01569">
    <property type="entry name" value="PAP2"/>
    <property type="match status" value="1"/>
</dbReference>
<feature type="domain" description="Phosphatidic acid phosphatase type 2/haloperoxidase" evidence="2">
    <location>
        <begin position="92"/>
        <end position="202"/>
    </location>
</feature>
<proteinExistence type="predicted"/>
<feature type="transmembrane region" description="Helical" evidence="1">
    <location>
        <begin position="188"/>
        <end position="214"/>
    </location>
</feature>
<keyword evidence="1" id="KW-0472">Membrane</keyword>
<feature type="transmembrane region" description="Helical" evidence="1">
    <location>
        <begin position="262"/>
        <end position="284"/>
    </location>
</feature>
<comment type="caution">
    <text evidence="3">The sequence shown here is derived from an EMBL/GenBank/DDBJ whole genome shotgun (WGS) entry which is preliminary data.</text>
</comment>
<evidence type="ECO:0000313" key="3">
    <source>
        <dbReference type="EMBL" id="MBD8868835.1"/>
    </source>
</evidence>
<keyword evidence="4" id="KW-1185">Reference proteome</keyword>
<keyword evidence="1" id="KW-1133">Transmembrane helix</keyword>